<feature type="compositionally biased region" description="Gly residues" evidence="1">
    <location>
        <begin position="88"/>
        <end position="102"/>
    </location>
</feature>
<gene>
    <name evidence="3" type="ORF">RCC_02319</name>
</gene>
<dbReference type="STRING" id="112498.A0A2D3UZ29"/>
<organism evidence="3 4">
    <name type="scientific">Ramularia collo-cygni</name>
    <dbReference type="NCBI Taxonomy" id="112498"/>
    <lineage>
        <taxon>Eukaryota</taxon>
        <taxon>Fungi</taxon>
        <taxon>Dikarya</taxon>
        <taxon>Ascomycota</taxon>
        <taxon>Pezizomycotina</taxon>
        <taxon>Dothideomycetes</taxon>
        <taxon>Dothideomycetidae</taxon>
        <taxon>Mycosphaerellales</taxon>
        <taxon>Mycosphaerellaceae</taxon>
        <taxon>Ramularia</taxon>
    </lineage>
</organism>
<sequence length="239" mass="25411">MNGWGVFAIILVLVLVGGGGGYAGYAHWRARRLGLPPPNLNPFSKKRQNDSTYHAPAPAPAGIQGWVADKWNALRNTRTAGGAYENTGYGGAQRAGTRGRGFGPLDPDEAWDTRVDHEAGGYYGDDQELGLQDPNHGPYGGNGYGDVGVAGIQAGRGRSRSRQRELDNRYEEEVHHGGQNPFGDHAEASNMSLRGVSPRPDTASRGGAGAHKKQQSAGTTGSAENTSPSERRSLFTEDV</sequence>
<feature type="compositionally biased region" description="Basic and acidic residues" evidence="1">
    <location>
        <begin position="162"/>
        <end position="176"/>
    </location>
</feature>
<dbReference type="GeneID" id="35597539"/>
<dbReference type="EMBL" id="FJUY01000002">
    <property type="protein sequence ID" value="CZT16476.1"/>
    <property type="molecule type" value="Genomic_DNA"/>
</dbReference>
<dbReference type="AlphaFoldDB" id="A0A2D3UZ29"/>
<feature type="transmembrane region" description="Helical" evidence="2">
    <location>
        <begin position="6"/>
        <end position="25"/>
    </location>
</feature>
<dbReference type="OrthoDB" id="5414285at2759"/>
<accession>A0A2D3UZ29</accession>
<evidence type="ECO:0000256" key="2">
    <source>
        <dbReference type="SAM" id="Phobius"/>
    </source>
</evidence>
<feature type="region of interest" description="Disordered" evidence="1">
    <location>
        <begin position="85"/>
        <end position="108"/>
    </location>
</feature>
<proteinExistence type="predicted"/>
<feature type="compositionally biased region" description="Polar residues" evidence="1">
    <location>
        <begin position="215"/>
        <end position="228"/>
    </location>
</feature>
<feature type="compositionally biased region" description="Basic and acidic residues" evidence="1">
    <location>
        <begin position="229"/>
        <end position="239"/>
    </location>
</feature>
<feature type="region of interest" description="Disordered" evidence="1">
    <location>
        <begin position="125"/>
        <end position="239"/>
    </location>
</feature>
<evidence type="ECO:0000256" key="1">
    <source>
        <dbReference type="SAM" id="MobiDB-lite"/>
    </source>
</evidence>
<dbReference type="RefSeq" id="XP_023623369.1">
    <property type="nucleotide sequence ID" value="XM_023767601.1"/>
</dbReference>
<dbReference type="Proteomes" id="UP000225277">
    <property type="component" value="Unassembled WGS sequence"/>
</dbReference>
<keyword evidence="2" id="KW-0472">Membrane</keyword>
<feature type="compositionally biased region" description="Gly residues" evidence="1">
    <location>
        <begin position="138"/>
        <end position="148"/>
    </location>
</feature>
<evidence type="ECO:0000313" key="4">
    <source>
        <dbReference type="Proteomes" id="UP000225277"/>
    </source>
</evidence>
<keyword evidence="4" id="KW-1185">Reference proteome</keyword>
<name>A0A2D3UZ29_9PEZI</name>
<evidence type="ECO:0000313" key="3">
    <source>
        <dbReference type="EMBL" id="CZT16476.1"/>
    </source>
</evidence>
<reference evidence="3 4" key="1">
    <citation type="submission" date="2016-03" db="EMBL/GenBank/DDBJ databases">
        <authorList>
            <person name="Ploux O."/>
        </authorList>
    </citation>
    <scope>NUCLEOTIDE SEQUENCE [LARGE SCALE GENOMIC DNA]</scope>
    <source>
        <strain evidence="3 4">URUG2</strain>
    </source>
</reference>
<keyword evidence="2" id="KW-1133">Transmembrane helix</keyword>
<keyword evidence="2" id="KW-0812">Transmembrane</keyword>
<protein>
    <submittedName>
        <fullName evidence="3">Uncharacterized protein</fullName>
    </submittedName>
</protein>